<evidence type="ECO:0008006" key="2">
    <source>
        <dbReference type="Google" id="ProtNLM"/>
    </source>
</evidence>
<dbReference type="AlphaFoldDB" id="X0YU38"/>
<reference evidence="1" key="1">
    <citation type="journal article" date="2014" name="Front. Microbiol.">
        <title>High frequency of phylogenetically diverse reductive dehalogenase-homologous genes in deep subseafloor sedimentary metagenomes.</title>
        <authorList>
            <person name="Kawai M."/>
            <person name="Futagami T."/>
            <person name="Toyoda A."/>
            <person name="Takaki Y."/>
            <person name="Nishi S."/>
            <person name="Hori S."/>
            <person name="Arai W."/>
            <person name="Tsubouchi T."/>
            <person name="Morono Y."/>
            <person name="Uchiyama I."/>
            <person name="Ito T."/>
            <person name="Fujiyama A."/>
            <person name="Inagaki F."/>
            <person name="Takami H."/>
        </authorList>
    </citation>
    <scope>NUCLEOTIDE SEQUENCE</scope>
    <source>
        <strain evidence="1">Expedition CK06-06</strain>
    </source>
</reference>
<name>X0YU38_9ZZZZ</name>
<proteinExistence type="predicted"/>
<accession>X0YU38</accession>
<evidence type="ECO:0000313" key="1">
    <source>
        <dbReference type="EMBL" id="GAG50232.1"/>
    </source>
</evidence>
<comment type="caution">
    <text evidence="1">The sequence shown here is derived from an EMBL/GenBank/DDBJ whole genome shotgun (WGS) entry which is preliminary data.</text>
</comment>
<gene>
    <name evidence="1" type="ORF">S01H1_77318</name>
</gene>
<organism evidence="1">
    <name type="scientific">marine sediment metagenome</name>
    <dbReference type="NCBI Taxonomy" id="412755"/>
    <lineage>
        <taxon>unclassified sequences</taxon>
        <taxon>metagenomes</taxon>
        <taxon>ecological metagenomes</taxon>
    </lineage>
</organism>
<dbReference type="EMBL" id="BARS01051957">
    <property type="protein sequence ID" value="GAG50232.1"/>
    <property type="molecule type" value="Genomic_DNA"/>
</dbReference>
<sequence>MVDGGLRDNIPVKEVVEQKKSDFVLIVLCSPLGYLKVENKKFKGVIEISSRAISTMIDETMKNDLEMITRINEIIKKGERGTDWLASKKIIDINTISPTKHLSGELLSFGQKELREGFEAGRKSSSEFLRKTGQI</sequence>
<protein>
    <recommendedName>
        <fullName evidence="2">PNPLA domain-containing protein</fullName>
    </recommendedName>
</protein>